<keyword evidence="2" id="KW-1185">Reference proteome</keyword>
<proteinExistence type="predicted"/>
<reference evidence="1" key="1">
    <citation type="submission" date="2020-11" db="EMBL/GenBank/DDBJ databases">
        <title>Sequencing the genomes of 1000 actinobacteria strains.</title>
        <authorList>
            <person name="Klenk H.-P."/>
        </authorList>
    </citation>
    <scope>NUCLEOTIDE SEQUENCE</scope>
    <source>
        <strain evidence="1">DSM 43175</strain>
    </source>
</reference>
<evidence type="ECO:0000313" key="1">
    <source>
        <dbReference type="EMBL" id="MBG6092941.1"/>
    </source>
</evidence>
<name>A0A931DSB0_9ACTN</name>
<dbReference type="Proteomes" id="UP000614047">
    <property type="component" value="Unassembled WGS sequence"/>
</dbReference>
<accession>A0A931DSB0</accession>
<comment type="caution">
    <text evidence="1">The sequence shown here is derived from an EMBL/GenBank/DDBJ whole genome shotgun (WGS) entry which is preliminary data.</text>
</comment>
<protein>
    <submittedName>
        <fullName evidence="1">Uncharacterized protein</fullName>
    </submittedName>
</protein>
<sequence>MSRMFGDRCSSQASATDIGVASERAAIAESAED</sequence>
<gene>
    <name evidence="1" type="ORF">IW256_007054</name>
</gene>
<dbReference type="EMBL" id="JADOUA010000001">
    <property type="protein sequence ID" value="MBG6092941.1"/>
    <property type="molecule type" value="Genomic_DNA"/>
</dbReference>
<organism evidence="1 2">
    <name type="scientific">Actinomadura viridis</name>
    <dbReference type="NCBI Taxonomy" id="58110"/>
    <lineage>
        <taxon>Bacteria</taxon>
        <taxon>Bacillati</taxon>
        <taxon>Actinomycetota</taxon>
        <taxon>Actinomycetes</taxon>
        <taxon>Streptosporangiales</taxon>
        <taxon>Thermomonosporaceae</taxon>
        <taxon>Actinomadura</taxon>
    </lineage>
</organism>
<dbReference type="AlphaFoldDB" id="A0A931DSB0"/>
<evidence type="ECO:0000313" key="2">
    <source>
        <dbReference type="Proteomes" id="UP000614047"/>
    </source>
</evidence>